<dbReference type="OrthoDB" id="9972657at2759"/>
<dbReference type="RefSeq" id="XP_056522011.1">
    <property type="nucleotide sequence ID" value="XM_056665061.1"/>
</dbReference>
<protein>
    <submittedName>
        <fullName evidence="5">Chromatin associated protein KTI12</fullName>
    </submittedName>
</protein>
<dbReference type="InterPro" id="IPR027417">
    <property type="entry name" value="P-loop_NTPase"/>
</dbReference>
<keyword evidence="2" id="KW-0067">ATP-binding</keyword>
<dbReference type="EMBL" id="JAPQKL010000004">
    <property type="protein sequence ID" value="KAJ5135039.1"/>
    <property type="molecule type" value="Genomic_DNA"/>
</dbReference>
<reference evidence="5" key="2">
    <citation type="journal article" date="2023" name="IMA Fungus">
        <title>Comparative genomic study of the Penicillium genus elucidates a diverse pangenome and 15 lateral gene transfer events.</title>
        <authorList>
            <person name="Petersen C."/>
            <person name="Sorensen T."/>
            <person name="Nielsen M.R."/>
            <person name="Sondergaard T.E."/>
            <person name="Sorensen J.L."/>
            <person name="Fitzpatrick D.A."/>
            <person name="Frisvad J.C."/>
            <person name="Nielsen K.L."/>
        </authorList>
    </citation>
    <scope>NUCLEOTIDE SEQUENCE</scope>
    <source>
        <strain evidence="5">IBT 22155</strain>
    </source>
</reference>
<evidence type="ECO:0000256" key="1">
    <source>
        <dbReference type="ARBA" id="ARBA00022741"/>
    </source>
</evidence>
<evidence type="ECO:0000256" key="4">
    <source>
        <dbReference type="SAM" id="MobiDB-lite"/>
    </source>
</evidence>
<dbReference type="Proteomes" id="UP001149079">
    <property type="component" value="Unassembled WGS sequence"/>
</dbReference>
<evidence type="ECO:0000313" key="6">
    <source>
        <dbReference type="Proteomes" id="UP001149079"/>
    </source>
</evidence>
<comment type="similarity">
    <text evidence="3">Belongs to the KTI12 family.</text>
</comment>
<organism evidence="5 6">
    <name type="scientific">Penicillium bovifimosum</name>
    <dbReference type="NCBI Taxonomy" id="126998"/>
    <lineage>
        <taxon>Eukaryota</taxon>
        <taxon>Fungi</taxon>
        <taxon>Dikarya</taxon>
        <taxon>Ascomycota</taxon>
        <taxon>Pezizomycotina</taxon>
        <taxon>Eurotiomycetes</taxon>
        <taxon>Eurotiomycetidae</taxon>
        <taxon>Eurotiales</taxon>
        <taxon>Aspergillaceae</taxon>
        <taxon>Penicillium</taxon>
    </lineage>
</organism>
<comment type="caution">
    <text evidence="5">The sequence shown here is derived from an EMBL/GenBank/DDBJ whole genome shotgun (WGS) entry which is preliminary data.</text>
</comment>
<keyword evidence="6" id="KW-1185">Reference proteome</keyword>
<evidence type="ECO:0000313" key="5">
    <source>
        <dbReference type="EMBL" id="KAJ5135039.1"/>
    </source>
</evidence>
<dbReference type="GeneID" id="81404231"/>
<dbReference type="Pfam" id="PF08433">
    <property type="entry name" value="KTI12"/>
    <property type="match status" value="1"/>
</dbReference>
<dbReference type="Gene3D" id="3.40.50.300">
    <property type="entry name" value="P-loop containing nucleotide triphosphate hydrolases"/>
    <property type="match status" value="1"/>
</dbReference>
<evidence type="ECO:0000256" key="3">
    <source>
        <dbReference type="ARBA" id="ARBA00025768"/>
    </source>
</evidence>
<dbReference type="SUPFAM" id="SSF52540">
    <property type="entry name" value="P-loop containing nucleoside triphosphate hydrolases"/>
    <property type="match status" value="1"/>
</dbReference>
<accession>A0A9W9GZW0</accession>
<dbReference type="AlphaFoldDB" id="A0A9W9GZW0"/>
<reference evidence="5" key="1">
    <citation type="submission" date="2022-11" db="EMBL/GenBank/DDBJ databases">
        <authorList>
            <person name="Petersen C."/>
        </authorList>
    </citation>
    <scope>NUCLEOTIDE SEQUENCE</scope>
    <source>
        <strain evidence="5">IBT 22155</strain>
    </source>
</reference>
<dbReference type="InterPro" id="IPR013641">
    <property type="entry name" value="KTI12/PSTK"/>
</dbReference>
<dbReference type="GO" id="GO:0005524">
    <property type="term" value="F:ATP binding"/>
    <property type="evidence" value="ECO:0007669"/>
    <property type="project" value="UniProtKB-KW"/>
</dbReference>
<sequence>MPLIVLTGYPCSGLTYRANQLASLLEKHQDEVFAAAEAGAQVSLKSRYKVHVVASHDSSHPRIVYDHARTEKEARGVAYARAKRVLKRDSIVILDGMNYIKGWRYQLWCEAKAAQTTCCVVHVGTPVDQCVANNDARLRRDARKKTDAQPSETHDTPAFDSTATEDTEEAYPPELLNNLIFRYEEPSTHSRWDKPLFTVPWDDPEPPVADIFAALTGVVLPTTETPTETALPSLADALASTTLSDAASTATGTRGGGRTGLSNRARIVPHQATVQAVATDPNAMYAMEKRTSAVVTAIRNFTQSCPSAEVALAQSKRRDAIAIDVPEVKVAVLVPSHIAMSGTTDELAGAGGILALPRLQRLRRQWISLNRAYIGRGHGASSGTLTADQIGDAFVRFLNAEISGEVAEE</sequence>
<evidence type="ECO:0000256" key="2">
    <source>
        <dbReference type="ARBA" id="ARBA00022840"/>
    </source>
</evidence>
<feature type="region of interest" description="Disordered" evidence="4">
    <location>
        <begin position="141"/>
        <end position="168"/>
    </location>
</feature>
<keyword evidence="1" id="KW-0547">Nucleotide-binding</keyword>
<feature type="compositionally biased region" description="Basic and acidic residues" evidence="4">
    <location>
        <begin position="141"/>
        <end position="157"/>
    </location>
</feature>
<proteinExistence type="inferred from homology"/>
<gene>
    <name evidence="5" type="ORF">N7515_004317</name>
</gene>
<dbReference type="PANTHER" id="PTHR12435">
    <property type="match status" value="1"/>
</dbReference>
<name>A0A9W9GZW0_9EURO</name>